<proteinExistence type="predicted"/>
<reference evidence="1" key="1">
    <citation type="submission" date="2014-09" db="EMBL/GenBank/DDBJ databases">
        <authorList>
            <person name="Magalhaes I.L.F."/>
            <person name="Oliveira U."/>
            <person name="Santos F.R."/>
            <person name="Vidigal T.H.D.A."/>
            <person name="Brescovit A.D."/>
            <person name="Santos A.J."/>
        </authorList>
    </citation>
    <scope>NUCLEOTIDE SEQUENCE</scope>
    <source>
        <tissue evidence="1">Shoot tissue taken approximately 20 cm above the soil surface</tissue>
    </source>
</reference>
<name>A0A0A9B9X8_ARUDO</name>
<accession>A0A0A9B9X8</accession>
<dbReference type="EMBL" id="GBRH01237106">
    <property type="protein sequence ID" value="JAD60789.1"/>
    <property type="molecule type" value="Transcribed_RNA"/>
</dbReference>
<evidence type="ECO:0000313" key="1">
    <source>
        <dbReference type="EMBL" id="JAD60789.1"/>
    </source>
</evidence>
<protein>
    <submittedName>
        <fullName evidence="1">Uncharacterized protein</fullName>
    </submittedName>
</protein>
<dbReference type="AlphaFoldDB" id="A0A0A9B9X8"/>
<organism evidence="1">
    <name type="scientific">Arundo donax</name>
    <name type="common">Giant reed</name>
    <name type="synonym">Donax arundinaceus</name>
    <dbReference type="NCBI Taxonomy" id="35708"/>
    <lineage>
        <taxon>Eukaryota</taxon>
        <taxon>Viridiplantae</taxon>
        <taxon>Streptophyta</taxon>
        <taxon>Embryophyta</taxon>
        <taxon>Tracheophyta</taxon>
        <taxon>Spermatophyta</taxon>
        <taxon>Magnoliopsida</taxon>
        <taxon>Liliopsida</taxon>
        <taxon>Poales</taxon>
        <taxon>Poaceae</taxon>
        <taxon>PACMAD clade</taxon>
        <taxon>Arundinoideae</taxon>
        <taxon>Arundineae</taxon>
        <taxon>Arundo</taxon>
    </lineage>
</organism>
<reference evidence="1" key="2">
    <citation type="journal article" date="2015" name="Data Brief">
        <title>Shoot transcriptome of the giant reed, Arundo donax.</title>
        <authorList>
            <person name="Barrero R.A."/>
            <person name="Guerrero F.D."/>
            <person name="Moolhuijzen P."/>
            <person name="Goolsby J.A."/>
            <person name="Tidwell J."/>
            <person name="Bellgard S.E."/>
            <person name="Bellgard M.I."/>
        </authorList>
    </citation>
    <scope>NUCLEOTIDE SEQUENCE</scope>
    <source>
        <tissue evidence="1">Shoot tissue taken approximately 20 cm above the soil surface</tissue>
    </source>
</reference>
<sequence length="19" mass="2024">MPKTGMCCFSSIAQAAKSY</sequence>